<feature type="compositionally biased region" description="Basic and acidic residues" evidence="12">
    <location>
        <begin position="866"/>
        <end position="886"/>
    </location>
</feature>
<evidence type="ECO:0000313" key="15">
    <source>
        <dbReference type="Proteomes" id="UP000325081"/>
    </source>
</evidence>
<evidence type="ECO:0000256" key="9">
    <source>
        <dbReference type="ARBA" id="ARBA00023186"/>
    </source>
</evidence>
<dbReference type="InterPro" id="IPR006636">
    <property type="entry name" value="STI1_HS-bd"/>
</dbReference>
<keyword evidence="5" id="KW-0677">Repeat</keyword>
<feature type="domain" description="STI1" evidence="13">
    <location>
        <begin position="522"/>
        <end position="555"/>
    </location>
</feature>
<keyword evidence="10" id="KW-0539">Nucleus</keyword>
<dbReference type="InterPro" id="IPR041243">
    <property type="entry name" value="STI1/HOP_DP"/>
</dbReference>
<evidence type="ECO:0000256" key="10">
    <source>
        <dbReference type="ARBA" id="ARBA00023242"/>
    </source>
</evidence>
<feature type="repeat" description="TPR" evidence="11">
    <location>
        <begin position="2"/>
        <end position="35"/>
    </location>
</feature>
<keyword evidence="6 11" id="KW-0802">TPR repeat</keyword>
<evidence type="ECO:0000256" key="2">
    <source>
        <dbReference type="ARBA" id="ARBA00004496"/>
    </source>
</evidence>
<dbReference type="Pfam" id="PF13181">
    <property type="entry name" value="TPR_8"/>
    <property type="match status" value="1"/>
</dbReference>
<dbReference type="GO" id="GO:0005634">
    <property type="term" value="C:nucleus"/>
    <property type="evidence" value="ECO:0007669"/>
    <property type="project" value="UniProtKB-SubCell"/>
</dbReference>
<keyword evidence="15" id="KW-1185">Reference proteome</keyword>
<feature type="repeat" description="TPR" evidence="11">
    <location>
        <begin position="70"/>
        <end position="103"/>
    </location>
</feature>
<keyword evidence="4" id="KW-0597">Phosphoprotein</keyword>
<feature type="domain" description="STI1" evidence="13">
    <location>
        <begin position="755"/>
        <end position="794"/>
    </location>
</feature>
<keyword evidence="8" id="KW-0346">Stress response</keyword>
<accession>A0A5A7PCG8</accession>
<evidence type="ECO:0000313" key="14">
    <source>
        <dbReference type="EMBL" id="GER30519.1"/>
    </source>
</evidence>
<feature type="repeat" description="TPR" evidence="11">
    <location>
        <begin position="36"/>
        <end position="69"/>
    </location>
</feature>
<feature type="compositionally biased region" description="Basic and acidic residues" evidence="12">
    <location>
        <begin position="843"/>
        <end position="856"/>
    </location>
</feature>
<dbReference type="Pfam" id="PF13414">
    <property type="entry name" value="TPR_11"/>
    <property type="match status" value="4"/>
</dbReference>
<name>A0A5A7PCG8_STRAF</name>
<evidence type="ECO:0000256" key="7">
    <source>
        <dbReference type="ARBA" id="ARBA00022990"/>
    </source>
</evidence>
<organism evidence="14 15">
    <name type="scientific">Striga asiatica</name>
    <name type="common">Asiatic witchweed</name>
    <name type="synonym">Buchnera asiatica</name>
    <dbReference type="NCBI Taxonomy" id="4170"/>
    <lineage>
        <taxon>Eukaryota</taxon>
        <taxon>Viridiplantae</taxon>
        <taxon>Streptophyta</taxon>
        <taxon>Embryophyta</taxon>
        <taxon>Tracheophyta</taxon>
        <taxon>Spermatophyta</taxon>
        <taxon>Magnoliopsida</taxon>
        <taxon>eudicotyledons</taxon>
        <taxon>Gunneridae</taxon>
        <taxon>Pentapetalae</taxon>
        <taxon>asterids</taxon>
        <taxon>lamiids</taxon>
        <taxon>Lamiales</taxon>
        <taxon>Orobanchaceae</taxon>
        <taxon>Buchnereae</taxon>
        <taxon>Striga</taxon>
    </lineage>
</organism>
<dbReference type="FunFam" id="1.25.40.10:FF:000020">
    <property type="entry name" value="Stress-induced phosphoprotein 1"/>
    <property type="match status" value="2"/>
</dbReference>
<feature type="repeat" description="TPR" evidence="11">
    <location>
        <begin position="876"/>
        <end position="909"/>
    </location>
</feature>
<evidence type="ECO:0000256" key="3">
    <source>
        <dbReference type="ARBA" id="ARBA00022490"/>
    </source>
</evidence>
<dbReference type="Gene3D" id="1.10.260.100">
    <property type="match status" value="4"/>
</dbReference>
<dbReference type="Gene3D" id="1.25.40.10">
    <property type="entry name" value="Tetratricopeptide repeat domain"/>
    <property type="match status" value="6"/>
</dbReference>
<evidence type="ECO:0000259" key="13">
    <source>
        <dbReference type="SMART" id="SM00727"/>
    </source>
</evidence>
<dbReference type="SMART" id="SM00028">
    <property type="entry name" value="TPR"/>
    <property type="match status" value="17"/>
</dbReference>
<dbReference type="EMBL" id="BKCP01004361">
    <property type="protein sequence ID" value="GER30519.1"/>
    <property type="molecule type" value="Genomic_DNA"/>
</dbReference>
<dbReference type="Pfam" id="PF17830">
    <property type="entry name" value="STI1-HOP_DP"/>
    <property type="match status" value="3"/>
</dbReference>
<feature type="compositionally biased region" description="Basic and acidic residues" evidence="12">
    <location>
        <begin position="249"/>
        <end position="265"/>
    </location>
</feature>
<feature type="repeat" description="TPR" evidence="11">
    <location>
        <begin position="432"/>
        <end position="465"/>
    </location>
</feature>
<dbReference type="PROSITE" id="PS50005">
    <property type="entry name" value="TPR"/>
    <property type="match status" value="13"/>
</dbReference>
<evidence type="ECO:0000256" key="5">
    <source>
        <dbReference type="ARBA" id="ARBA00022737"/>
    </source>
</evidence>
<feature type="repeat" description="TPR" evidence="11">
    <location>
        <begin position="687"/>
        <end position="720"/>
    </location>
</feature>
<dbReference type="FunFam" id="1.25.40.10:FF:000010">
    <property type="entry name" value="Stress-induced phosphoprotein 1"/>
    <property type="match status" value="2"/>
</dbReference>
<feature type="repeat" description="TPR" evidence="11">
    <location>
        <begin position="1015"/>
        <end position="1048"/>
    </location>
</feature>
<feature type="repeat" description="TPR" evidence="11">
    <location>
        <begin position="398"/>
        <end position="431"/>
    </location>
</feature>
<keyword evidence="9" id="KW-0143">Chaperone</keyword>
<evidence type="ECO:0000256" key="6">
    <source>
        <dbReference type="ARBA" id="ARBA00022803"/>
    </source>
</evidence>
<dbReference type="SMART" id="SM00727">
    <property type="entry name" value="STI1"/>
    <property type="match status" value="4"/>
</dbReference>
<dbReference type="AlphaFoldDB" id="A0A5A7PCG8"/>
<dbReference type="PANTHER" id="PTHR22904">
    <property type="entry name" value="TPR REPEAT CONTAINING PROTEIN"/>
    <property type="match status" value="1"/>
</dbReference>
<feature type="region of interest" description="Disordered" evidence="12">
    <location>
        <begin position="199"/>
        <end position="266"/>
    </location>
</feature>
<dbReference type="FunFam" id="1.25.40.10:FF:000102">
    <property type="entry name" value="hsp70-Hsp90 organizing protein 3-like"/>
    <property type="match status" value="1"/>
</dbReference>
<feature type="repeat" description="TPR" evidence="11">
    <location>
        <begin position="653"/>
        <end position="686"/>
    </location>
</feature>
<proteinExistence type="predicted"/>
<dbReference type="Proteomes" id="UP000325081">
    <property type="component" value="Unassembled WGS sequence"/>
</dbReference>
<dbReference type="FunFam" id="1.10.260.100:FF:000002">
    <property type="entry name" value="Stress-induced-phosphoprotein 1 (Hsp70/Hsp90-organizing)"/>
    <property type="match status" value="1"/>
</dbReference>
<dbReference type="PANTHER" id="PTHR22904:SF533">
    <property type="entry name" value="HSP70-HSP90 ORGANIZING PROTEIN 3"/>
    <property type="match status" value="1"/>
</dbReference>
<dbReference type="SUPFAM" id="SSF48452">
    <property type="entry name" value="TPR-like"/>
    <property type="match status" value="4"/>
</dbReference>
<comment type="subcellular location">
    <subcellularLocation>
        <location evidence="2">Cytoplasm</location>
    </subcellularLocation>
    <subcellularLocation>
        <location evidence="1">Nucleus</location>
    </subcellularLocation>
</comment>
<dbReference type="InterPro" id="IPR011990">
    <property type="entry name" value="TPR-like_helical_dom_sf"/>
</dbReference>
<feature type="repeat" description="TPR" evidence="11">
    <location>
        <begin position="466"/>
        <end position="499"/>
    </location>
</feature>
<evidence type="ECO:0000256" key="8">
    <source>
        <dbReference type="ARBA" id="ARBA00023016"/>
    </source>
</evidence>
<gene>
    <name evidence="14" type="ORF">STAS_06458</name>
</gene>
<protein>
    <submittedName>
        <fullName evidence="14">Stress-inducible protein</fullName>
    </submittedName>
</protein>
<evidence type="ECO:0000256" key="11">
    <source>
        <dbReference type="PROSITE-ProRule" id="PRU00339"/>
    </source>
</evidence>
<feature type="compositionally biased region" description="Basic and acidic residues" evidence="12">
    <location>
        <begin position="215"/>
        <end position="239"/>
    </location>
</feature>
<keyword evidence="7" id="KW-0007">Acetylation</keyword>
<dbReference type="GO" id="GO:0051879">
    <property type="term" value="F:Hsp90 protein binding"/>
    <property type="evidence" value="ECO:0007669"/>
    <property type="project" value="TreeGrafter"/>
</dbReference>
<feature type="domain" description="STI1" evidence="13">
    <location>
        <begin position="1122"/>
        <end position="1161"/>
    </location>
</feature>
<dbReference type="InterPro" id="IPR019734">
    <property type="entry name" value="TPR_rpt"/>
</dbReference>
<comment type="caution">
    <text evidence="14">The sequence shown here is derived from an EMBL/GenBank/DDBJ whole genome shotgun (WGS) entry which is preliminary data.</text>
</comment>
<feature type="domain" description="STI1" evidence="13">
    <location>
        <begin position="138"/>
        <end position="177"/>
    </location>
</feature>
<dbReference type="OrthoDB" id="2423701at2759"/>
<feature type="repeat" description="TPR" evidence="11">
    <location>
        <begin position="1049"/>
        <end position="1082"/>
    </location>
</feature>
<sequence>MADEAKARGNAAFSAGDYDGAVRHFTDAIGLAPTNHVLYSNRSAAYASLGKFSDALSDAQKTVELKPDWGKGFSRLGAAHMGLLNYGEAVSAYRKGLEIDPNNEALKSGLADAEAAWARSSRHPRGGPGASPFGEAFGPEMWVKLASDPGTRGFLQQPDFVKMLQDIQKNPNNLNLYLKDQRVMQALGVLLNLKLQTRDSEQDVEMPTASNGGSPERKRPAAVETEPKKEDKRPGKVPEPEPVEVSDEEREKKERKAQALKEKESGNAAYKKKNFETAIQHYSKAIELDDEDISFLTNRAAVYLEMGKYEECIKDCDKAVERGRELRSDFKMIARAFTRKGSALVKMAKCSNDYEPAIETFQKALTEHRNPDTLKKLNDAEKAKKDLEQHEYFDPQIADEEREKGNQHFKEQKYPEAIKHYTEAIKRNPKDPKAYSNRAACYTKLGAMPEGLKDAEKCIELDPTFSKGYTRKGAVQFFMKEYEKALETYQEGLKHDARNLELLDGVRRCVEHINKASRGDLSPEELKERQAKAMQDPNPRAAQEHMKNPLVMNKIQKLINAGISRGLLEPLAPSLYSTNFFSPSKTIFIFSINPPLTTQAIACKFPLKLIPHNTLSHMADEAKAKGNAAFSAGSYDDAVRHFTDAIALAPTNHVLYSNRSAAYASLGKFSEALSDAQKTVELKPDWSKGYSRLGAAHMGLQSYGDAFSAYKKGLEIDPGNDALKSGLADAEAALTRSSRQPRGGPGAGLFGDAFGPEMWVKLASDPSTRGLLQQPDFVKMLQDIQKNPNNLNLYLQDQRVMQALGVLLNLKFQTRDSEQDVEMPTACNGGSPVRKRPAAAGAEPEKVEKRPEKEPEPEPMEVSEEERDKKERKAQAQKEKESGNAAYKKKDFETAIQHYSKAIELDDEDISFLTNRAAVYLEMGKYEDCIKDCDQAVERGRELRSDFKMIARALTRKGSALVKMAKCSKDYEPAIETFQKALTEHRNPDTLKKLNDAEKAKKDLEQQEYFDPQIADEEREKGNQYFKEQKYPEAIKHYTEAIKRNPKDPKAYSNRAASYTKLGAMPEGLKDAEKCIELDPTFSKGYTILFYPFLCVEQINKASRGDLSPEELKERQAKAMQDPEIQNILTDPVMRQVLVDFQENPKAAQEHTKNPLVMNKIQKLISAGIVQMR</sequence>
<evidence type="ECO:0000256" key="4">
    <source>
        <dbReference type="ARBA" id="ARBA00022553"/>
    </source>
</evidence>
<reference evidence="15" key="1">
    <citation type="journal article" date="2019" name="Curr. Biol.">
        <title>Genome Sequence of Striga asiatica Provides Insight into the Evolution of Plant Parasitism.</title>
        <authorList>
            <person name="Yoshida S."/>
            <person name="Kim S."/>
            <person name="Wafula E.K."/>
            <person name="Tanskanen J."/>
            <person name="Kim Y.M."/>
            <person name="Honaas L."/>
            <person name="Yang Z."/>
            <person name="Spallek T."/>
            <person name="Conn C.E."/>
            <person name="Ichihashi Y."/>
            <person name="Cheong K."/>
            <person name="Cui S."/>
            <person name="Der J.P."/>
            <person name="Gundlach H."/>
            <person name="Jiao Y."/>
            <person name="Hori C."/>
            <person name="Ishida J.K."/>
            <person name="Kasahara H."/>
            <person name="Kiba T."/>
            <person name="Kim M.S."/>
            <person name="Koo N."/>
            <person name="Laohavisit A."/>
            <person name="Lee Y.H."/>
            <person name="Lumba S."/>
            <person name="McCourt P."/>
            <person name="Mortimer J.C."/>
            <person name="Mutuku J.M."/>
            <person name="Nomura T."/>
            <person name="Sasaki-Sekimoto Y."/>
            <person name="Seto Y."/>
            <person name="Wang Y."/>
            <person name="Wakatake T."/>
            <person name="Sakakibara H."/>
            <person name="Demura T."/>
            <person name="Yamaguchi S."/>
            <person name="Yoneyama K."/>
            <person name="Manabe R.I."/>
            <person name="Nelson D.C."/>
            <person name="Schulman A.H."/>
            <person name="Timko M.P."/>
            <person name="dePamphilis C.W."/>
            <person name="Choi D."/>
            <person name="Shirasu K."/>
        </authorList>
    </citation>
    <scope>NUCLEOTIDE SEQUENCE [LARGE SCALE GENOMIC DNA]</scope>
    <source>
        <strain evidence="15">cv. UVA1</strain>
    </source>
</reference>
<feature type="region of interest" description="Disordered" evidence="12">
    <location>
        <begin position="817"/>
        <end position="886"/>
    </location>
</feature>
<dbReference type="FunFam" id="1.10.260.100:FF:000004">
    <property type="entry name" value="Putative stress-induced-phosphoprotein 1"/>
    <property type="match status" value="2"/>
</dbReference>
<feature type="repeat" description="TPR" evidence="11">
    <location>
        <begin position="619"/>
        <end position="652"/>
    </location>
</feature>
<evidence type="ECO:0000256" key="1">
    <source>
        <dbReference type="ARBA" id="ARBA00004123"/>
    </source>
</evidence>
<keyword evidence="3" id="KW-0963">Cytoplasm</keyword>
<dbReference type="GO" id="GO:0005737">
    <property type="term" value="C:cytoplasm"/>
    <property type="evidence" value="ECO:0007669"/>
    <property type="project" value="UniProtKB-SubCell"/>
</dbReference>
<feature type="repeat" description="TPR" evidence="11">
    <location>
        <begin position="259"/>
        <end position="292"/>
    </location>
</feature>
<dbReference type="Pfam" id="PF13432">
    <property type="entry name" value="TPR_16"/>
    <property type="match status" value="2"/>
</dbReference>
<evidence type="ECO:0000256" key="12">
    <source>
        <dbReference type="SAM" id="MobiDB-lite"/>
    </source>
</evidence>